<comment type="caution">
    <text evidence="1">The sequence shown here is derived from an EMBL/GenBank/DDBJ whole genome shotgun (WGS) entry which is preliminary data.</text>
</comment>
<dbReference type="EMBL" id="LOCO01000011">
    <property type="protein sequence ID" value="KXO09378.1"/>
    <property type="molecule type" value="Genomic_DNA"/>
</dbReference>
<sequence length="61" mass="6558">MHHLAFGVSAWWSWSPACCGEVLSGTRCEYVRVRLTAASLLQKVPESTSPHPAIFGSGVQG</sequence>
<gene>
    <name evidence="1" type="ORF">J122_2301</name>
</gene>
<organism evidence="1 2">
    <name type="scientific">Marinobacter excellens LAMA 842</name>
    <dbReference type="NCBI Taxonomy" id="1306954"/>
    <lineage>
        <taxon>Bacteria</taxon>
        <taxon>Pseudomonadati</taxon>
        <taxon>Pseudomonadota</taxon>
        <taxon>Gammaproteobacteria</taxon>
        <taxon>Pseudomonadales</taxon>
        <taxon>Marinobacteraceae</taxon>
        <taxon>Marinobacter</taxon>
    </lineage>
</organism>
<dbReference type="Proteomes" id="UP000070282">
    <property type="component" value="Unassembled WGS sequence"/>
</dbReference>
<evidence type="ECO:0000313" key="1">
    <source>
        <dbReference type="EMBL" id="KXO09378.1"/>
    </source>
</evidence>
<reference evidence="2" key="1">
    <citation type="submission" date="2015-12" db="EMBL/GenBank/DDBJ databases">
        <authorList>
            <person name="Lima A."/>
            <person name="Farahani Zayas N."/>
            <person name="Castro Da Silva M.A."/>
            <person name="Cabral A."/>
            <person name="Pessatti M.L."/>
        </authorList>
    </citation>
    <scope>NUCLEOTIDE SEQUENCE [LARGE SCALE GENOMIC DNA]</scope>
    <source>
        <strain evidence="2">LAMA 842</strain>
    </source>
</reference>
<accession>A0A137SAH8</accession>
<name>A0A137SAH8_9GAMM</name>
<keyword evidence="2" id="KW-1185">Reference proteome</keyword>
<protein>
    <submittedName>
        <fullName evidence="1">Uncharacterized protein</fullName>
    </submittedName>
</protein>
<evidence type="ECO:0000313" key="2">
    <source>
        <dbReference type="Proteomes" id="UP000070282"/>
    </source>
</evidence>
<dbReference type="AlphaFoldDB" id="A0A137SAH8"/>
<proteinExistence type="predicted"/>